<organism evidence="5 6">
    <name type="scientific">Streptomyces poriferorum</name>
    <dbReference type="NCBI Taxonomy" id="2798799"/>
    <lineage>
        <taxon>Bacteria</taxon>
        <taxon>Bacillati</taxon>
        <taxon>Actinomycetota</taxon>
        <taxon>Actinomycetes</taxon>
        <taxon>Kitasatosporales</taxon>
        <taxon>Streptomycetaceae</taxon>
        <taxon>Streptomyces</taxon>
    </lineage>
</organism>
<evidence type="ECO:0000313" key="6">
    <source>
        <dbReference type="Proteomes" id="UP001235744"/>
    </source>
</evidence>
<name>A0ABY9IK76_9ACTN</name>
<dbReference type="PROSITE" id="PS51318">
    <property type="entry name" value="TAT"/>
    <property type="match status" value="1"/>
</dbReference>
<keyword evidence="1" id="KW-0624">Polysaccharide degradation</keyword>
<dbReference type="Proteomes" id="UP001235744">
    <property type="component" value="Chromosome"/>
</dbReference>
<dbReference type="InterPro" id="IPR018208">
    <property type="entry name" value="GH11_AS_1"/>
</dbReference>
<feature type="domain" description="GH11" evidence="4">
    <location>
        <begin position="45"/>
        <end position="235"/>
    </location>
</feature>
<evidence type="ECO:0000259" key="3">
    <source>
        <dbReference type="PROSITE" id="PS51173"/>
    </source>
</evidence>
<dbReference type="RefSeq" id="WP_219571939.1">
    <property type="nucleotide sequence ID" value="NZ_CP120988.1"/>
</dbReference>
<evidence type="ECO:0000256" key="1">
    <source>
        <dbReference type="PROSITE-ProRule" id="PRU01097"/>
    </source>
</evidence>
<proteinExistence type="inferred from homology"/>
<dbReference type="Pfam" id="PF00457">
    <property type="entry name" value="Glyco_hydro_11"/>
    <property type="match status" value="1"/>
</dbReference>
<dbReference type="PROSITE" id="PS51761">
    <property type="entry name" value="GH11_3"/>
    <property type="match status" value="1"/>
</dbReference>
<feature type="compositionally biased region" description="Low complexity" evidence="2">
    <location>
        <begin position="245"/>
        <end position="254"/>
    </location>
</feature>
<comment type="catalytic activity">
    <reaction evidence="1">
        <text>Endohydrolysis of (1-&gt;4)-beta-D-xylosidic linkages in xylans.</text>
        <dbReference type="EC" id="3.2.1.8"/>
    </reaction>
</comment>
<dbReference type="GO" id="GO:0016787">
    <property type="term" value="F:hydrolase activity"/>
    <property type="evidence" value="ECO:0007669"/>
    <property type="project" value="UniProtKB-KW"/>
</dbReference>
<keyword evidence="1" id="KW-0326">Glycosidase</keyword>
<dbReference type="SMART" id="SM00637">
    <property type="entry name" value="CBD_II"/>
    <property type="match status" value="1"/>
</dbReference>
<feature type="domain" description="CBM2" evidence="3">
    <location>
        <begin position="252"/>
        <end position="355"/>
    </location>
</feature>
<protein>
    <recommendedName>
        <fullName evidence="1">endo-1,4-beta-xylanase</fullName>
        <ecNumber evidence="1">3.2.1.8</ecNumber>
    </recommendedName>
</protein>
<keyword evidence="1" id="KW-0119">Carbohydrate metabolism</keyword>
<reference evidence="5 6" key="1">
    <citation type="submission" date="2023-03" db="EMBL/GenBank/DDBJ databases">
        <title>Isolation and description of six Streptomyces strains from soil environments, able to metabolize different microbial glucans.</title>
        <authorList>
            <person name="Widen T."/>
            <person name="Larsbrink J."/>
        </authorList>
    </citation>
    <scope>NUCLEOTIDE SEQUENCE [LARGE SCALE GENOMIC DNA]</scope>
    <source>
        <strain evidence="5 6">Alt2</strain>
    </source>
</reference>
<dbReference type="InterPro" id="IPR001137">
    <property type="entry name" value="Glyco_hydro_11"/>
</dbReference>
<comment type="similarity">
    <text evidence="1">Belongs to the glycosyl hydrolase 11 (cellulase G) family.</text>
</comment>
<dbReference type="InterPro" id="IPR006311">
    <property type="entry name" value="TAT_signal"/>
</dbReference>
<keyword evidence="6" id="KW-1185">Reference proteome</keyword>
<feature type="active site" description="Proton donor" evidence="1">
    <location>
        <position position="222"/>
    </location>
</feature>
<gene>
    <name evidence="5" type="ORF">P8A19_05990</name>
</gene>
<dbReference type="PROSITE" id="PS00777">
    <property type="entry name" value="GH11_2"/>
    <property type="match status" value="1"/>
</dbReference>
<dbReference type="InterPro" id="IPR033119">
    <property type="entry name" value="GH11_AS_2"/>
</dbReference>
<accession>A0ABY9IK76</accession>
<dbReference type="InterPro" id="IPR001919">
    <property type="entry name" value="CBD2"/>
</dbReference>
<dbReference type="EC" id="3.2.1.8" evidence="1"/>
<feature type="active site" description="Nucleophile" evidence="1">
    <location>
        <position position="130"/>
    </location>
</feature>
<dbReference type="PANTHER" id="PTHR46828:SF2">
    <property type="entry name" value="ENDO-1,4-BETA-XYLANASE A-RELATED"/>
    <property type="match status" value="1"/>
</dbReference>
<evidence type="ECO:0000256" key="2">
    <source>
        <dbReference type="SAM" id="MobiDB-lite"/>
    </source>
</evidence>
<evidence type="ECO:0000313" key="5">
    <source>
        <dbReference type="EMBL" id="WLQ55016.1"/>
    </source>
</evidence>
<feature type="region of interest" description="Disordered" evidence="2">
    <location>
        <begin position="228"/>
        <end position="254"/>
    </location>
</feature>
<dbReference type="Pfam" id="PF00553">
    <property type="entry name" value="CBM_2"/>
    <property type="match status" value="1"/>
</dbReference>
<dbReference type="PROSITE" id="PS51173">
    <property type="entry name" value="CBM2"/>
    <property type="match status" value="1"/>
</dbReference>
<keyword evidence="1" id="KW-0858">Xylan degradation</keyword>
<keyword evidence="1 5" id="KW-0378">Hydrolase</keyword>
<dbReference type="PANTHER" id="PTHR46828">
    <property type="entry name" value="ENDO-1,4-BETA-XYLANASE A-RELATED"/>
    <property type="match status" value="1"/>
</dbReference>
<dbReference type="EMBL" id="CP120988">
    <property type="protein sequence ID" value="WLQ55016.1"/>
    <property type="molecule type" value="Genomic_DNA"/>
</dbReference>
<dbReference type="InterPro" id="IPR033123">
    <property type="entry name" value="GH11_dom"/>
</dbReference>
<sequence>MSDTSHNSEPRHVSRRKLVFGGAGALVAAGTAGLLLPGTARAATVLTSNATGTHNGYYYSFWTDTPGSVSMTLSDTAGSYSSQWSNANNWVGGLGWSNGSRRAVTYSGSFNPGSNGYLALYGWTANPLVEYYIVENFGPYNPGSAGTRRGTVTDGGGTYDIYESTRTNQPSVEGTKTFQQYWSIRQSKRSSGTINTGAHFDAWQAAGMPMGAFNYYMIMATEGYQSTGSSSVSLGGGGTTPTTPPTGGETTPPAGTGACTATYRTTSSWSDGFNGEVTIKAGSGGITDWKVPVTLAGGQTVTSLWNGTSSRSGNVLTVTPVGYNRTLSAGQSTSFGFTVSGPSSPSPSVGSCSAG</sequence>
<comment type="pathway">
    <text evidence="1">Glycan degradation; xylan degradation.</text>
</comment>
<dbReference type="PROSITE" id="PS00776">
    <property type="entry name" value="GH11_1"/>
    <property type="match status" value="1"/>
</dbReference>
<evidence type="ECO:0000259" key="4">
    <source>
        <dbReference type="PROSITE" id="PS51761"/>
    </source>
</evidence>